<dbReference type="EMBL" id="NAFL01000263">
    <property type="protein sequence ID" value="OSJ30004.1"/>
    <property type="molecule type" value="Genomic_DNA"/>
</dbReference>
<evidence type="ECO:0000313" key="3">
    <source>
        <dbReference type="EMBL" id="OSJ30004.1"/>
    </source>
</evidence>
<dbReference type="Pfam" id="PF03022">
    <property type="entry name" value="MRJP"/>
    <property type="match status" value="1"/>
</dbReference>
<keyword evidence="2" id="KW-0964">Secreted</keyword>
<evidence type="ECO:0000256" key="2">
    <source>
        <dbReference type="ARBA" id="ARBA00022525"/>
    </source>
</evidence>
<evidence type="ECO:0000313" key="4">
    <source>
        <dbReference type="Proteomes" id="UP000193335"/>
    </source>
</evidence>
<name>A0A1Y2JMJ9_BRAJP</name>
<gene>
    <name evidence="3" type="ORF">BSZ19_25995</name>
</gene>
<dbReference type="SUPFAM" id="SSF63829">
    <property type="entry name" value="Calcium-dependent phosphotriesterase"/>
    <property type="match status" value="1"/>
</dbReference>
<organism evidence="3 4">
    <name type="scientific">Bradyrhizobium japonicum</name>
    <dbReference type="NCBI Taxonomy" id="375"/>
    <lineage>
        <taxon>Bacteria</taxon>
        <taxon>Pseudomonadati</taxon>
        <taxon>Pseudomonadota</taxon>
        <taxon>Alphaproteobacteria</taxon>
        <taxon>Hyphomicrobiales</taxon>
        <taxon>Nitrobacteraceae</taxon>
        <taxon>Bradyrhizobium</taxon>
    </lineage>
</organism>
<protein>
    <recommendedName>
        <fullName evidence="5">Major royal jelly protein</fullName>
    </recommendedName>
</protein>
<dbReference type="InterPro" id="IPR017996">
    <property type="entry name" value="MRJP/yellow-related"/>
</dbReference>
<evidence type="ECO:0008006" key="5">
    <source>
        <dbReference type="Google" id="ProtNLM"/>
    </source>
</evidence>
<evidence type="ECO:0000256" key="1">
    <source>
        <dbReference type="ARBA" id="ARBA00004613"/>
    </source>
</evidence>
<sequence>MLQASTAAALAGTSLATGMQAQTSDDMQRPDGLIVAAETRRMIWNAVAVDGDRVFVAGPRWAGANGPAVALIDGKDGLISYPDASWNAWQPGADVTNTFVNVNAIHRDNHGGLWIIDTGSPSFGGDPLPGAAKAVRIDLATNRVERIYPFGPPAALPGSYIDDIRFHGDHAYFTDAGRAGLIVLDLRNGETRRVFDGAPSVTAPTDRPIVIDGEIVRAPDGFPLRVNSDPLEVSPDGRYLYFGSLHGPWSRVETRLLDDPGVPATELARKVEAWADLPPVGGTAMASDGTLYFTELASDALKKRSPDGTITTIIRDSRLHWCDAPALADGFIWLPVPRIDRVSLFNSGTSRIAWPIRLYRYGLDAQAK</sequence>
<proteinExistence type="predicted"/>
<dbReference type="GO" id="GO:0005576">
    <property type="term" value="C:extracellular region"/>
    <property type="evidence" value="ECO:0007669"/>
    <property type="project" value="UniProtKB-SubCell"/>
</dbReference>
<dbReference type="Gene3D" id="2.120.10.30">
    <property type="entry name" value="TolB, C-terminal domain"/>
    <property type="match status" value="1"/>
</dbReference>
<dbReference type="PANTHER" id="PTHR10009:SF18">
    <property type="entry name" value="PROTEIN YELLOW-LIKE PROTEIN"/>
    <property type="match status" value="1"/>
</dbReference>
<dbReference type="Proteomes" id="UP000193335">
    <property type="component" value="Unassembled WGS sequence"/>
</dbReference>
<dbReference type="InterPro" id="IPR011042">
    <property type="entry name" value="6-blade_b-propeller_TolB-like"/>
</dbReference>
<comment type="caution">
    <text evidence="3">The sequence shown here is derived from an EMBL/GenBank/DDBJ whole genome shotgun (WGS) entry which is preliminary data.</text>
</comment>
<reference evidence="3 4" key="1">
    <citation type="submission" date="2017-03" db="EMBL/GenBank/DDBJ databases">
        <title>Whole genome sequences of fourteen strains of Bradyrhizobium canariense and one strain of Bradyrhizobium japonicum isolated from Lupinus (Papilionoideae: Genisteae) species in Algeria.</title>
        <authorList>
            <person name="Crovadore J."/>
            <person name="Chekireb D."/>
            <person name="Brachmann A."/>
            <person name="Chablais R."/>
            <person name="Cochard B."/>
            <person name="Lefort F."/>
        </authorList>
    </citation>
    <scope>NUCLEOTIDE SEQUENCE [LARGE SCALE GENOMIC DNA]</scope>
    <source>
        <strain evidence="3 4">UBMA197</strain>
    </source>
</reference>
<dbReference type="AlphaFoldDB" id="A0A1Y2JMJ9"/>
<accession>A0A1Y2JMJ9</accession>
<comment type="subcellular location">
    <subcellularLocation>
        <location evidence="1">Secreted</location>
    </subcellularLocation>
</comment>
<dbReference type="PANTHER" id="PTHR10009">
    <property type="entry name" value="PROTEIN YELLOW-RELATED"/>
    <property type="match status" value="1"/>
</dbReference>